<dbReference type="PANTHER" id="PTHR47129">
    <property type="entry name" value="QUINONE OXIDOREDUCTASE 2"/>
    <property type="match status" value="1"/>
</dbReference>
<feature type="domain" description="NAD(P)-binding" evidence="1">
    <location>
        <begin position="6"/>
        <end position="181"/>
    </location>
</feature>
<dbReference type="Proteomes" id="UP000292346">
    <property type="component" value="Unassembled WGS sequence"/>
</dbReference>
<dbReference type="OrthoDB" id="5510591at2"/>
<dbReference type="InterPro" id="IPR016040">
    <property type="entry name" value="NAD(P)-bd_dom"/>
</dbReference>
<dbReference type="Gene3D" id="3.40.50.720">
    <property type="entry name" value="NAD(P)-binding Rossmann-like Domain"/>
    <property type="match status" value="1"/>
</dbReference>
<dbReference type="InterPro" id="IPR052718">
    <property type="entry name" value="NmrA-type_oxidoreductase"/>
</dbReference>
<dbReference type="CDD" id="cd05269">
    <property type="entry name" value="TMR_SDR_a"/>
    <property type="match status" value="1"/>
</dbReference>
<proteinExistence type="predicted"/>
<organism evidence="2 3">
    <name type="scientific">Kribbella soli</name>
    <dbReference type="NCBI Taxonomy" id="1124743"/>
    <lineage>
        <taxon>Bacteria</taxon>
        <taxon>Bacillati</taxon>
        <taxon>Actinomycetota</taxon>
        <taxon>Actinomycetes</taxon>
        <taxon>Propionibacteriales</taxon>
        <taxon>Kribbellaceae</taxon>
        <taxon>Kribbella</taxon>
    </lineage>
</organism>
<dbReference type="Gene3D" id="3.90.25.10">
    <property type="entry name" value="UDP-galactose 4-epimerase, domain 1"/>
    <property type="match status" value="1"/>
</dbReference>
<evidence type="ECO:0000313" key="3">
    <source>
        <dbReference type="Proteomes" id="UP000292346"/>
    </source>
</evidence>
<dbReference type="InterPro" id="IPR036291">
    <property type="entry name" value="NAD(P)-bd_dom_sf"/>
</dbReference>
<dbReference type="RefSeq" id="WP_131334273.1">
    <property type="nucleotide sequence ID" value="NZ_SJJZ01000001.1"/>
</dbReference>
<dbReference type="SUPFAM" id="SSF51735">
    <property type="entry name" value="NAD(P)-binding Rossmann-fold domains"/>
    <property type="match status" value="1"/>
</dbReference>
<comment type="caution">
    <text evidence="2">The sequence shown here is derived from an EMBL/GenBank/DDBJ whole genome shotgun (WGS) entry which is preliminary data.</text>
</comment>
<dbReference type="PANTHER" id="PTHR47129:SF1">
    <property type="entry name" value="NMRA-LIKE DOMAIN-CONTAINING PROTEIN"/>
    <property type="match status" value="1"/>
</dbReference>
<protein>
    <submittedName>
        <fullName evidence="2">SDR family oxidoreductase</fullName>
    </submittedName>
</protein>
<evidence type="ECO:0000313" key="2">
    <source>
        <dbReference type="EMBL" id="TCC09845.1"/>
    </source>
</evidence>
<reference evidence="2 3" key="1">
    <citation type="submission" date="2019-02" db="EMBL/GenBank/DDBJ databases">
        <title>Kribbella capetownensis sp. nov. and Kribbella speibonae sp. nov., isolated from soil.</title>
        <authorList>
            <person name="Curtis S.M."/>
            <person name="Norton I."/>
            <person name="Everest G.J."/>
            <person name="Meyers P.R."/>
        </authorList>
    </citation>
    <scope>NUCLEOTIDE SEQUENCE [LARGE SCALE GENOMIC DNA]</scope>
    <source>
        <strain evidence="2 3">KCTC 29219</strain>
    </source>
</reference>
<accession>A0A4R0HF93</accession>
<gene>
    <name evidence="2" type="ORF">E0H45_00395</name>
</gene>
<sequence>MIIVTGATGRLGRAVVDRLADHLPTDQLGVSVRDPEKAADLAARGVRVRRGDFGDQDSLAHAFEGATQVLIVSGPADPEPHHVAIDTAKTVGAERILYTSHQAANLDSLFLATRGHAATEQDLADSGVPFTALRNGFYASTPVFLLRSALETGELILPEDGPFSWTAHRDLADAAVVALTEPGRLDGITPALTGPELLDYADIAAIASDLVGRKITRVTVPDEEWKRAALGRGMPEFLVDLTLGIFAAARRGEFAVVDPTLPTLLGRPTTTLREVLAAELTT</sequence>
<keyword evidence="3" id="KW-1185">Reference proteome</keyword>
<name>A0A4R0HF93_9ACTN</name>
<dbReference type="AlphaFoldDB" id="A0A4R0HF93"/>
<dbReference type="Pfam" id="PF13460">
    <property type="entry name" value="NAD_binding_10"/>
    <property type="match status" value="1"/>
</dbReference>
<evidence type="ECO:0000259" key="1">
    <source>
        <dbReference type="Pfam" id="PF13460"/>
    </source>
</evidence>
<dbReference type="EMBL" id="SJJZ01000001">
    <property type="protein sequence ID" value="TCC09845.1"/>
    <property type="molecule type" value="Genomic_DNA"/>
</dbReference>